<sequence>MKRLFFALFVLLLVAIELEAATCFPWKSDGIINVCTAANKKGCSAVGSRNTCKNLTKGGPYKYGHTSRGSKCAIYSGLGCKSSSNKQNIGSTNVKFYFTAKSIKCSCV</sequence>
<keyword evidence="3" id="KW-1185">Reference proteome</keyword>
<evidence type="ECO:0000256" key="1">
    <source>
        <dbReference type="SAM" id="SignalP"/>
    </source>
</evidence>
<accession>A0A1J1J181</accession>
<gene>
    <name evidence="2" type="ORF">CLUMA_CG019070</name>
</gene>
<feature type="chain" id="PRO_5012227353" evidence="1">
    <location>
        <begin position="21"/>
        <end position="108"/>
    </location>
</feature>
<dbReference type="Proteomes" id="UP000183832">
    <property type="component" value="Unassembled WGS sequence"/>
</dbReference>
<protein>
    <submittedName>
        <fullName evidence="2">CLUMA_CG019070, isoform A</fullName>
    </submittedName>
</protein>
<reference evidence="2 3" key="1">
    <citation type="submission" date="2015-04" db="EMBL/GenBank/DDBJ databases">
        <authorList>
            <person name="Syromyatnikov M.Y."/>
            <person name="Popov V.N."/>
        </authorList>
    </citation>
    <scope>NUCLEOTIDE SEQUENCE [LARGE SCALE GENOMIC DNA]</scope>
</reference>
<proteinExistence type="predicted"/>
<dbReference type="EMBL" id="CVRI01000066">
    <property type="protein sequence ID" value="CRL06159.1"/>
    <property type="molecule type" value="Genomic_DNA"/>
</dbReference>
<keyword evidence="1" id="KW-0732">Signal</keyword>
<evidence type="ECO:0000313" key="3">
    <source>
        <dbReference type="Proteomes" id="UP000183832"/>
    </source>
</evidence>
<organism evidence="2 3">
    <name type="scientific">Clunio marinus</name>
    <dbReference type="NCBI Taxonomy" id="568069"/>
    <lineage>
        <taxon>Eukaryota</taxon>
        <taxon>Metazoa</taxon>
        <taxon>Ecdysozoa</taxon>
        <taxon>Arthropoda</taxon>
        <taxon>Hexapoda</taxon>
        <taxon>Insecta</taxon>
        <taxon>Pterygota</taxon>
        <taxon>Neoptera</taxon>
        <taxon>Endopterygota</taxon>
        <taxon>Diptera</taxon>
        <taxon>Nematocera</taxon>
        <taxon>Chironomoidea</taxon>
        <taxon>Chironomidae</taxon>
        <taxon>Clunio</taxon>
    </lineage>
</organism>
<dbReference type="AlphaFoldDB" id="A0A1J1J181"/>
<evidence type="ECO:0000313" key="2">
    <source>
        <dbReference type="EMBL" id="CRL06159.1"/>
    </source>
</evidence>
<feature type="signal peptide" evidence="1">
    <location>
        <begin position="1"/>
        <end position="20"/>
    </location>
</feature>
<name>A0A1J1J181_9DIPT</name>